<dbReference type="OrthoDB" id="2680459at2"/>
<sequence>MKFDLKTPCKDCPFIKGSSTNTTLAEGRLEEIVEGIRADMSFTCHKTLHMPSSDQQHCAGAMIFLEKEDRPNQMMRIAERIGMYDRRKLNMNVDIVDEY</sequence>
<dbReference type="AlphaFoldDB" id="A0A429X9X1"/>
<dbReference type="RefSeq" id="WP_120117194.1">
    <property type="nucleotide sequence ID" value="NZ_QYTW02000006.1"/>
</dbReference>
<dbReference type="Proteomes" id="UP000287296">
    <property type="component" value="Unassembled WGS sequence"/>
</dbReference>
<organism evidence="1 2">
    <name type="scientific">Siminovitchia terrae</name>
    <name type="common">Bacillus terrae</name>
    <dbReference type="NCBI Taxonomy" id="1914933"/>
    <lineage>
        <taxon>Bacteria</taxon>
        <taxon>Bacillati</taxon>
        <taxon>Bacillota</taxon>
        <taxon>Bacilli</taxon>
        <taxon>Bacillales</taxon>
        <taxon>Bacillaceae</taxon>
        <taxon>Siminovitchia</taxon>
    </lineage>
</organism>
<proteinExistence type="predicted"/>
<evidence type="ECO:0000313" key="2">
    <source>
        <dbReference type="Proteomes" id="UP000287296"/>
    </source>
</evidence>
<dbReference type="EMBL" id="QYTW02000006">
    <property type="protein sequence ID" value="RST60162.1"/>
    <property type="molecule type" value="Genomic_DNA"/>
</dbReference>
<name>A0A429X9X1_SIMTE</name>
<reference evidence="1 2" key="1">
    <citation type="submission" date="2018-12" db="EMBL/GenBank/DDBJ databases">
        <authorList>
            <person name="Sun L."/>
            <person name="Chen Z."/>
        </authorList>
    </citation>
    <scope>NUCLEOTIDE SEQUENCE [LARGE SCALE GENOMIC DNA]</scope>
    <source>
        <strain evidence="1 2">LMG 29736</strain>
    </source>
</reference>
<comment type="caution">
    <text evidence="1">The sequence shown here is derived from an EMBL/GenBank/DDBJ whole genome shotgun (WGS) entry which is preliminary data.</text>
</comment>
<protein>
    <submittedName>
        <fullName evidence="1">Uncharacterized protein</fullName>
    </submittedName>
</protein>
<accession>A0A429X9X1</accession>
<evidence type="ECO:0000313" key="1">
    <source>
        <dbReference type="EMBL" id="RST60162.1"/>
    </source>
</evidence>
<gene>
    <name evidence="1" type="ORF">D5F11_008890</name>
</gene>